<organism evidence="8">
    <name type="scientific">Streptomyces sp. R35</name>
    <dbReference type="NCBI Taxonomy" id="3238630"/>
    <lineage>
        <taxon>Bacteria</taxon>
        <taxon>Bacillati</taxon>
        <taxon>Actinomycetota</taxon>
        <taxon>Actinomycetes</taxon>
        <taxon>Kitasatosporales</taxon>
        <taxon>Streptomycetaceae</taxon>
        <taxon>Streptomyces</taxon>
    </lineage>
</organism>
<sequence length="486" mass="50433">MSEYPSPDPALTERNALYIDGDWRYSASDATDTVINVADGSELGFVPRGSAEDVDAAVIAARAASDAWATSSVAERVEALRALSAGLAERQDSIARLISLEVGTPLKISRIVQVGLPSAVLSAFADTLTSYEWEHEVGNSLVVREPAGVVGAITPWNYPLHQLVAKVGGAVAAGCSVVAKPAGVAPLAAFAFADVFAEVADRLGLPSGLFNLVSGPGSEVGEAIAGHPGVDVVSFTGSTEAGAKVMRSAAANITRVSLELGGKSANVILPDADLGRAVKTGVNNAFLNSGQTCSAWTRMLVPRDKQDEAVDLARAAAARLTLGHPLDPATRLGPLASAQQQVTVRDYIRLGESEGAKLVLGGAAAPDGLDKGFYVQPTIFAGVDNTSRLAQEEIFGPVLVIVPFDSEDEAVSIANDSPYGLAGGVWSADEERALTVARRIRTGQVDINGAAFNPAAPFGGYKKSGLGREFGTHGIDEFTETKAIQR</sequence>
<evidence type="ECO:0000256" key="4">
    <source>
        <dbReference type="ARBA" id="ARBA00049194"/>
    </source>
</evidence>
<dbReference type="InterPro" id="IPR016163">
    <property type="entry name" value="Ald_DH_C"/>
</dbReference>
<dbReference type="InterPro" id="IPR016161">
    <property type="entry name" value="Ald_DH/histidinol_DH"/>
</dbReference>
<proteinExistence type="inferred from homology"/>
<keyword evidence="2 6" id="KW-0560">Oxidoreductase</keyword>
<dbReference type="Gene3D" id="3.40.605.10">
    <property type="entry name" value="Aldehyde Dehydrogenase, Chain A, domain 1"/>
    <property type="match status" value="1"/>
</dbReference>
<dbReference type="AlphaFoldDB" id="A0AB39SJV3"/>
<dbReference type="SUPFAM" id="SSF53720">
    <property type="entry name" value="ALDH-like"/>
    <property type="match status" value="1"/>
</dbReference>
<dbReference type="PANTHER" id="PTHR42804">
    <property type="entry name" value="ALDEHYDE DEHYDROGENASE"/>
    <property type="match status" value="1"/>
</dbReference>
<evidence type="ECO:0000256" key="5">
    <source>
        <dbReference type="PROSITE-ProRule" id="PRU10007"/>
    </source>
</evidence>
<dbReference type="InterPro" id="IPR029510">
    <property type="entry name" value="Ald_DH_CS_GLU"/>
</dbReference>
<accession>A0AB39SJV3</accession>
<evidence type="ECO:0000256" key="1">
    <source>
        <dbReference type="ARBA" id="ARBA00009986"/>
    </source>
</evidence>
<dbReference type="InterPro" id="IPR015590">
    <property type="entry name" value="Aldehyde_DH_dom"/>
</dbReference>
<dbReference type="GO" id="GO:0004029">
    <property type="term" value="F:aldehyde dehydrogenase (NAD+) activity"/>
    <property type="evidence" value="ECO:0007669"/>
    <property type="project" value="UniProtKB-EC"/>
</dbReference>
<dbReference type="CDD" id="cd07138">
    <property type="entry name" value="ALDH_CddD_SSP0762"/>
    <property type="match status" value="1"/>
</dbReference>
<feature type="domain" description="Aldehyde dehydrogenase" evidence="7">
    <location>
        <begin position="26"/>
        <end position="484"/>
    </location>
</feature>
<dbReference type="PANTHER" id="PTHR42804:SF1">
    <property type="entry name" value="ALDEHYDE DEHYDROGENASE-RELATED"/>
    <property type="match status" value="1"/>
</dbReference>
<evidence type="ECO:0000256" key="2">
    <source>
        <dbReference type="ARBA" id="ARBA00023002"/>
    </source>
</evidence>
<dbReference type="FunFam" id="3.40.309.10:FF:000012">
    <property type="entry name" value="Betaine aldehyde dehydrogenase"/>
    <property type="match status" value="1"/>
</dbReference>
<protein>
    <recommendedName>
        <fullName evidence="3">aldehyde dehydrogenase (NAD(+))</fullName>
        <ecNumber evidence="3">1.2.1.3</ecNumber>
    </recommendedName>
</protein>
<evidence type="ECO:0000256" key="3">
    <source>
        <dbReference type="ARBA" id="ARBA00024226"/>
    </source>
</evidence>
<dbReference type="RefSeq" id="WP_369264078.1">
    <property type="nucleotide sequence ID" value="NZ_CP163440.1"/>
</dbReference>
<comment type="catalytic activity">
    <reaction evidence="4">
        <text>an aldehyde + NAD(+) + H2O = a carboxylate + NADH + 2 H(+)</text>
        <dbReference type="Rhea" id="RHEA:16185"/>
        <dbReference type="ChEBI" id="CHEBI:15377"/>
        <dbReference type="ChEBI" id="CHEBI:15378"/>
        <dbReference type="ChEBI" id="CHEBI:17478"/>
        <dbReference type="ChEBI" id="CHEBI:29067"/>
        <dbReference type="ChEBI" id="CHEBI:57540"/>
        <dbReference type="ChEBI" id="CHEBI:57945"/>
        <dbReference type="EC" id="1.2.1.3"/>
    </reaction>
</comment>
<feature type="active site" evidence="5">
    <location>
        <position position="259"/>
    </location>
</feature>
<reference evidence="8" key="1">
    <citation type="submission" date="2024-07" db="EMBL/GenBank/DDBJ databases">
        <authorList>
            <person name="Yu S.T."/>
        </authorList>
    </citation>
    <scope>NUCLEOTIDE SEQUENCE</scope>
    <source>
        <strain evidence="8">R35</strain>
    </source>
</reference>
<dbReference type="InterPro" id="IPR016160">
    <property type="entry name" value="Ald_DH_CS_CYS"/>
</dbReference>
<dbReference type="InterPro" id="IPR016162">
    <property type="entry name" value="Ald_DH_N"/>
</dbReference>
<name>A0AB39SJV3_9ACTN</name>
<comment type="similarity">
    <text evidence="1 6">Belongs to the aldehyde dehydrogenase family.</text>
</comment>
<dbReference type="EC" id="1.2.1.3" evidence="3"/>
<evidence type="ECO:0000259" key="7">
    <source>
        <dbReference type="Pfam" id="PF00171"/>
    </source>
</evidence>
<evidence type="ECO:0000256" key="6">
    <source>
        <dbReference type="RuleBase" id="RU003345"/>
    </source>
</evidence>
<dbReference type="FunFam" id="3.40.605.10:FF:000007">
    <property type="entry name" value="NAD/NADP-dependent betaine aldehyde dehydrogenase"/>
    <property type="match status" value="1"/>
</dbReference>
<dbReference type="Gene3D" id="3.40.309.10">
    <property type="entry name" value="Aldehyde Dehydrogenase, Chain A, domain 2"/>
    <property type="match status" value="1"/>
</dbReference>
<dbReference type="Pfam" id="PF00171">
    <property type="entry name" value="Aldedh"/>
    <property type="match status" value="1"/>
</dbReference>
<dbReference type="PROSITE" id="PS00070">
    <property type="entry name" value="ALDEHYDE_DEHYDR_CYS"/>
    <property type="match status" value="1"/>
</dbReference>
<evidence type="ECO:0000313" key="8">
    <source>
        <dbReference type="EMBL" id="XDQ67151.1"/>
    </source>
</evidence>
<dbReference type="EMBL" id="CP163440">
    <property type="protein sequence ID" value="XDQ67151.1"/>
    <property type="molecule type" value="Genomic_DNA"/>
</dbReference>
<dbReference type="PROSITE" id="PS00687">
    <property type="entry name" value="ALDEHYDE_DEHYDR_GLU"/>
    <property type="match status" value="1"/>
</dbReference>
<gene>
    <name evidence="8" type="ORF">AB5J50_43390</name>
</gene>